<dbReference type="Gene3D" id="3.40.50.300">
    <property type="entry name" value="P-loop containing nucleotide triphosphate hydrolases"/>
    <property type="match status" value="1"/>
</dbReference>
<sequence length="1291" mass="148506">MNSTLNPHVTSPNPFTPFPKTPTFNFSFPRLNHHHNHRRRRFQPPFTVTSSLINNPHAPFNPPTTAGLNSTQKRQDKVLIPHAIKQILKPISITVLWIVIGLCPIQGFNQNPAIAAPVISEILKDKRSKGKENVQNRNDHEFSEYTRRLLVTVSKLVRVIEEVRSGNGDLENVNVALNDVKLKKKELQDEILCKLYAELSVLREKKTELDKKSGAILDSVMKSKRERDRVLEKGGDKKAKDRVAVELDEVISEKEKEFMVISEEVGEIEDQMSVKETMALSIGVRELCFIERESSVLVENFVREMKRKDNNKMPQSSHTKLSRSEIKKELQTAQKQFWEQTILSKVVENDDIEFPFDQNSIEFSRRVKQALAESREMQKNLEANIRKKMKKFGDEKYVILNSPVDEIVKGYPEVESKWTFGEKEVVVPKAARAHLFHGWKKWREEAKKDLKEKVLEDVEFGKKYVAERQEKILLDRDRVLSKTWYNEERNRWEMEPIAVPYAVSQKLVESARIRHDWAAMFMTLKGDDKEYYVDLKEYGSMFEDFGGVDGLYLKMLASNVPTFVQLMWIPFSELDIKQQFLLPMRLSRQVLVGLWNARDVSTVDWIFNWFKNITQDIMVLIVCPLLELIVPTSVKIKLFRTIPMKQYINWKSEAEENIKSQKEDEEFNWYFMFAVRAIVYWYILSHVFRFLKKRTPKLPGLKVRRRNPNMRKLRRLKYFYRAMLRGAKAKKKEGVDPITHAFDKMKRVKNPPIRLKDFASVEFMREEINEVIAFLQNPRAFQEMGARAPRGVLIVGERGTGKTALAMAIAAEAKVPVVEVKAQQLEAGLWVGQSASNVRELFQTARDLAPVIIFVEDFDLFAGKRGKFIHTKKQDHEAFINQLLVELDGFEKQDGVVLMATTQNLKKIDEALQRPGRMDRIFHLQLPTQAERERILQIAAKETMDPDLIDFVDWQKVAEKTALLRPVELKLVPVALEGSAFRTKFLDRDELLGYTSFIATFSNSIPSWLRKTKLAKAMSKMLVDHLGLTLTREDLQNVVDLMEPYGQITNGIEYLNVPLDWTRETKFPHAVWVAGRGLIAALLPNYDVVDNLWLEPLSWEGIGCTKITKAKTGGSAIGNVESRSYLEKKLVFCFGSYVASQMLLPFGEENILSSSELNQAQEIATRMVIQYGWGPDDSPVVYHHGNAVTALSMGDNYEYEMAAKVEKMYDLAYEKAKSILWSNRIVLEKIVEELLESEILTGKDLERIILANGGVRETEPFYLGIRNEEPVFGSLLEDGNGSQSVLLSAAN</sequence>
<proteinExistence type="predicted"/>
<gene>
    <name evidence="7" type="ORF">HannXRQ_Chr15g0472161</name>
    <name evidence="6" type="ORF">HanXRQr2_Chr17g0789151</name>
</gene>
<feature type="transmembrane region" description="Helical" evidence="4">
    <location>
        <begin position="667"/>
        <end position="684"/>
    </location>
</feature>
<dbReference type="EMBL" id="CM007904">
    <property type="protein sequence ID" value="OTF94447.1"/>
    <property type="molecule type" value="Genomic_DNA"/>
</dbReference>
<dbReference type="STRING" id="4232.A0A251S6I0"/>
<feature type="compositionally biased region" description="Polar residues" evidence="3">
    <location>
        <begin position="63"/>
        <end position="72"/>
    </location>
</feature>
<feature type="coiled-coil region" evidence="2">
    <location>
        <begin position="364"/>
        <end position="391"/>
    </location>
</feature>
<keyword evidence="4" id="KW-0812">Transmembrane</keyword>
<name>A0A251S6I0_HELAN</name>
<dbReference type="Gramene" id="mRNA:HanXRQr2_Chr17g0789151">
    <property type="protein sequence ID" value="mRNA:HanXRQr2_Chr17g0789151"/>
    <property type="gene ID" value="HanXRQr2_Chr17g0789151"/>
</dbReference>
<evidence type="ECO:0000259" key="5">
    <source>
        <dbReference type="SMART" id="SM00382"/>
    </source>
</evidence>
<keyword evidence="7" id="KW-0645">Protease</keyword>
<dbReference type="InterPro" id="IPR027417">
    <property type="entry name" value="P-loop_NTPase"/>
</dbReference>
<evidence type="ECO:0000313" key="8">
    <source>
        <dbReference type="Proteomes" id="UP000215914"/>
    </source>
</evidence>
<protein>
    <submittedName>
        <fullName evidence="6">Peptidase M41, AAA+ ATPase domain, ATPase, AAA-type, core</fullName>
    </submittedName>
    <submittedName>
        <fullName evidence="7">Putative ftsH extracellular protease family</fullName>
    </submittedName>
</protein>
<dbReference type="InterPro" id="IPR003959">
    <property type="entry name" value="ATPase_AAA_core"/>
</dbReference>
<dbReference type="Pfam" id="PF00004">
    <property type="entry name" value="AAA"/>
    <property type="match status" value="1"/>
</dbReference>
<dbReference type="Pfam" id="PF01434">
    <property type="entry name" value="Peptidase_M41"/>
    <property type="match status" value="1"/>
</dbReference>
<dbReference type="GO" id="GO:0005524">
    <property type="term" value="F:ATP binding"/>
    <property type="evidence" value="ECO:0007669"/>
    <property type="project" value="InterPro"/>
</dbReference>
<keyword evidence="4" id="KW-0472">Membrane</keyword>
<dbReference type="GO" id="GO:0062091">
    <property type="term" value="C:Ycf2/FtsHi complex"/>
    <property type="evidence" value="ECO:0007669"/>
    <property type="project" value="EnsemblPlants"/>
</dbReference>
<evidence type="ECO:0000313" key="6">
    <source>
        <dbReference type="EMBL" id="KAF5754255.1"/>
    </source>
</evidence>
<dbReference type="SUPFAM" id="SSF52540">
    <property type="entry name" value="P-loop containing nucleoside triphosphate hydrolases"/>
    <property type="match status" value="1"/>
</dbReference>
<dbReference type="InParanoid" id="A0A251S6I0"/>
<dbReference type="GO" id="GO:0016887">
    <property type="term" value="F:ATP hydrolysis activity"/>
    <property type="evidence" value="ECO:0007669"/>
    <property type="project" value="InterPro"/>
</dbReference>
<dbReference type="FunCoup" id="A0A251S6I0">
    <property type="interactions" value="1888"/>
</dbReference>
<dbReference type="EMBL" id="MNCJ02000332">
    <property type="protein sequence ID" value="KAF5754255.1"/>
    <property type="molecule type" value="Genomic_DNA"/>
</dbReference>
<dbReference type="GO" id="GO:0009535">
    <property type="term" value="C:chloroplast thylakoid membrane"/>
    <property type="evidence" value="ECO:0000318"/>
    <property type="project" value="GO_Central"/>
</dbReference>
<keyword evidence="8" id="KW-1185">Reference proteome</keyword>
<feature type="region of interest" description="Disordered" evidence="3">
    <location>
        <begin position="53"/>
        <end position="72"/>
    </location>
</feature>
<evidence type="ECO:0000313" key="7">
    <source>
        <dbReference type="EMBL" id="OTF94447.1"/>
    </source>
</evidence>
<dbReference type="SMART" id="SM00382">
    <property type="entry name" value="AAA"/>
    <property type="match status" value="1"/>
</dbReference>
<accession>A0A251S6I0</accession>
<keyword evidence="2" id="KW-0175">Coiled coil</keyword>
<dbReference type="GO" id="GO:0004176">
    <property type="term" value="F:ATP-dependent peptidase activity"/>
    <property type="evidence" value="ECO:0000318"/>
    <property type="project" value="GO_Central"/>
</dbReference>
<dbReference type="Gene3D" id="1.20.58.760">
    <property type="entry name" value="Peptidase M41"/>
    <property type="match status" value="1"/>
</dbReference>
<reference evidence="7" key="2">
    <citation type="submission" date="2017-02" db="EMBL/GenBank/DDBJ databases">
        <title>Sunflower complete genome.</title>
        <authorList>
            <person name="Langlade N."/>
            <person name="Munos S."/>
        </authorList>
    </citation>
    <scope>NUCLEOTIDE SEQUENCE [LARGE SCALE GENOMIC DNA]</scope>
    <source>
        <tissue evidence="7">Leaves</tissue>
    </source>
</reference>
<keyword evidence="7" id="KW-0378">Hydrolase</keyword>
<dbReference type="InterPro" id="IPR000642">
    <property type="entry name" value="Peptidase_M41"/>
</dbReference>
<dbReference type="GO" id="GO:0045037">
    <property type="term" value="P:protein import into chloroplast stroma"/>
    <property type="evidence" value="ECO:0007669"/>
    <property type="project" value="EnsemblPlants"/>
</dbReference>
<dbReference type="GO" id="GO:0080093">
    <property type="term" value="P:regulation of photorespiration"/>
    <property type="evidence" value="ECO:0007669"/>
    <property type="project" value="EnsemblPlants"/>
</dbReference>
<evidence type="ECO:0000256" key="2">
    <source>
        <dbReference type="SAM" id="Coils"/>
    </source>
</evidence>
<organism evidence="7 8">
    <name type="scientific">Helianthus annuus</name>
    <name type="common">Common sunflower</name>
    <dbReference type="NCBI Taxonomy" id="4232"/>
    <lineage>
        <taxon>Eukaryota</taxon>
        <taxon>Viridiplantae</taxon>
        <taxon>Streptophyta</taxon>
        <taxon>Embryophyta</taxon>
        <taxon>Tracheophyta</taxon>
        <taxon>Spermatophyta</taxon>
        <taxon>Magnoliopsida</taxon>
        <taxon>eudicotyledons</taxon>
        <taxon>Gunneridae</taxon>
        <taxon>Pentapetalae</taxon>
        <taxon>asterids</taxon>
        <taxon>campanulids</taxon>
        <taxon>Asterales</taxon>
        <taxon>Asteraceae</taxon>
        <taxon>Asteroideae</taxon>
        <taxon>Heliantheae alliance</taxon>
        <taxon>Heliantheae</taxon>
        <taxon>Helianthus</taxon>
    </lineage>
</organism>
<dbReference type="GO" id="GO:0045454">
    <property type="term" value="P:cell redox homeostasis"/>
    <property type="evidence" value="ECO:0007669"/>
    <property type="project" value="EnsemblPlants"/>
</dbReference>
<dbReference type="OrthoDB" id="2016434at2759"/>
<evidence type="ECO:0000256" key="4">
    <source>
        <dbReference type="SAM" id="Phobius"/>
    </source>
</evidence>
<dbReference type="SUPFAM" id="SSF140990">
    <property type="entry name" value="FtsH protease domain-like"/>
    <property type="match status" value="1"/>
</dbReference>
<feature type="domain" description="AAA+ ATPase" evidence="5">
    <location>
        <begin position="788"/>
        <end position="928"/>
    </location>
</feature>
<dbReference type="GO" id="GO:0009658">
    <property type="term" value="P:chloroplast organization"/>
    <property type="evidence" value="ECO:0007669"/>
    <property type="project" value="EnsemblPlants"/>
</dbReference>
<reference evidence="6" key="3">
    <citation type="submission" date="2020-06" db="EMBL/GenBank/DDBJ databases">
        <title>Helianthus annuus Genome sequencing and assembly Release 2.</title>
        <authorList>
            <person name="Gouzy J."/>
            <person name="Langlade N."/>
            <person name="Munos S."/>
        </authorList>
    </citation>
    <scope>NUCLEOTIDE SEQUENCE</scope>
    <source>
        <tissue evidence="6">Leaves</tissue>
    </source>
</reference>
<keyword evidence="4" id="KW-1133">Transmembrane helix</keyword>
<reference evidence="6 8" key="1">
    <citation type="journal article" date="2017" name="Nature">
        <title>The sunflower genome provides insights into oil metabolism, flowering and Asterid evolution.</title>
        <authorList>
            <person name="Badouin H."/>
            <person name="Gouzy J."/>
            <person name="Grassa C.J."/>
            <person name="Murat F."/>
            <person name="Staton S.E."/>
            <person name="Cottret L."/>
            <person name="Lelandais-Briere C."/>
            <person name="Owens G.L."/>
            <person name="Carrere S."/>
            <person name="Mayjonade B."/>
            <person name="Legrand L."/>
            <person name="Gill N."/>
            <person name="Kane N.C."/>
            <person name="Bowers J.E."/>
            <person name="Hubner S."/>
            <person name="Bellec A."/>
            <person name="Berard A."/>
            <person name="Berges H."/>
            <person name="Blanchet N."/>
            <person name="Boniface M.C."/>
            <person name="Brunel D."/>
            <person name="Catrice O."/>
            <person name="Chaidir N."/>
            <person name="Claudel C."/>
            <person name="Donnadieu C."/>
            <person name="Faraut T."/>
            <person name="Fievet G."/>
            <person name="Helmstetter N."/>
            <person name="King M."/>
            <person name="Knapp S.J."/>
            <person name="Lai Z."/>
            <person name="Le Paslier M.C."/>
            <person name="Lippi Y."/>
            <person name="Lorenzon L."/>
            <person name="Mandel J.R."/>
            <person name="Marage G."/>
            <person name="Marchand G."/>
            <person name="Marquand E."/>
            <person name="Bret-Mestries E."/>
            <person name="Morien E."/>
            <person name="Nambeesan S."/>
            <person name="Nguyen T."/>
            <person name="Pegot-Espagnet P."/>
            <person name="Pouilly N."/>
            <person name="Raftis F."/>
            <person name="Sallet E."/>
            <person name="Schiex T."/>
            <person name="Thomas J."/>
            <person name="Vandecasteele C."/>
            <person name="Vares D."/>
            <person name="Vear F."/>
            <person name="Vautrin S."/>
            <person name="Crespi M."/>
            <person name="Mangin B."/>
            <person name="Burke J.M."/>
            <person name="Salse J."/>
            <person name="Munos S."/>
            <person name="Vincourt P."/>
            <person name="Rieseberg L.H."/>
            <person name="Langlade N.B."/>
        </authorList>
    </citation>
    <scope>NUCLEOTIDE SEQUENCE [LARGE SCALE GENOMIC DNA]</scope>
    <source>
        <strain evidence="8">cv. SF193</strain>
        <tissue evidence="6">Leaves</tissue>
    </source>
</reference>
<dbReference type="GO" id="GO:0006508">
    <property type="term" value="P:proteolysis"/>
    <property type="evidence" value="ECO:0000318"/>
    <property type="project" value="GO_Central"/>
</dbReference>
<dbReference type="PANTHER" id="PTHR23076:SF58">
    <property type="entry name" value="INACTIVE ATP-DEPENDENT ZINC METALLOPROTEASE FTSHI 5, CHLOROPLASTIC-RELATED"/>
    <property type="match status" value="1"/>
</dbReference>
<evidence type="ECO:0000256" key="1">
    <source>
        <dbReference type="ARBA" id="ARBA00022946"/>
    </source>
</evidence>
<dbReference type="GO" id="GO:0004222">
    <property type="term" value="F:metalloendopeptidase activity"/>
    <property type="evidence" value="ECO:0007669"/>
    <property type="project" value="InterPro"/>
</dbReference>
<dbReference type="GO" id="GO:0016464">
    <property type="term" value="F:chloroplast protein-transporting ATPase activity"/>
    <property type="evidence" value="ECO:0007669"/>
    <property type="project" value="EnsemblPlants"/>
</dbReference>
<dbReference type="InterPro" id="IPR037219">
    <property type="entry name" value="Peptidase_M41-like"/>
</dbReference>
<dbReference type="GO" id="GO:0009706">
    <property type="term" value="C:chloroplast inner membrane"/>
    <property type="evidence" value="ECO:0007669"/>
    <property type="project" value="EnsemblPlants"/>
</dbReference>
<evidence type="ECO:0000256" key="3">
    <source>
        <dbReference type="SAM" id="MobiDB-lite"/>
    </source>
</evidence>
<dbReference type="Proteomes" id="UP000215914">
    <property type="component" value="Chromosome 15"/>
</dbReference>
<dbReference type="OMA" id="HLFHGWK"/>
<dbReference type="FunFam" id="3.40.50.300:FF:001891">
    <property type="entry name" value="ATP-dependent zinc metalloprotease FtsH 3"/>
    <property type="match status" value="1"/>
</dbReference>
<dbReference type="PANTHER" id="PTHR23076">
    <property type="entry name" value="METALLOPROTEASE M41 FTSH"/>
    <property type="match status" value="1"/>
</dbReference>
<dbReference type="InterPro" id="IPR003593">
    <property type="entry name" value="AAA+_ATPase"/>
</dbReference>
<keyword evidence="1" id="KW-0809">Transit peptide</keyword>